<dbReference type="GO" id="GO:0016605">
    <property type="term" value="C:PML body"/>
    <property type="evidence" value="ECO:0007669"/>
    <property type="project" value="UniProtKB-SubCell"/>
</dbReference>
<comment type="similarity">
    <text evidence="11">Belongs to the Nibrin family.</text>
</comment>
<dbReference type="Proteomes" id="UP000261640">
    <property type="component" value="Unplaced"/>
</dbReference>
<dbReference type="SUPFAM" id="SSF52113">
    <property type="entry name" value="BRCT domain"/>
    <property type="match status" value="1"/>
</dbReference>
<organism evidence="14 15">
    <name type="scientific">Mastacembelus armatus</name>
    <name type="common">zig-zag eel</name>
    <dbReference type="NCBI Taxonomy" id="205130"/>
    <lineage>
        <taxon>Eukaryota</taxon>
        <taxon>Metazoa</taxon>
        <taxon>Chordata</taxon>
        <taxon>Craniata</taxon>
        <taxon>Vertebrata</taxon>
        <taxon>Euteleostomi</taxon>
        <taxon>Actinopterygii</taxon>
        <taxon>Neopterygii</taxon>
        <taxon>Teleostei</taxon>
        <taxon>Neoteleostei</taxon>
        <taxon>Acanthomorphata</taxon>
        <taxon>Anabantaria</taxon>
        <taxon>Synbranchiformes</taxon>
        <taxon>Mastacembelidae</taxon>
        <taxon>Mastacembelus</taxon>
    </lineage>
</organism>
<proteinExistence type="inferred from homology"/>
<dbReference type="PANTHER" id="PTHR12162:SF0">
    <property type="entry name" value="NIBRIN"/>
    <property type="match status" value="1"/>
</dbReference>
<dbReference type="Gene3D" id="2.60.200.20">
    <property type="match status" value="1"/>
</dbReference>
<accession>A0A3Q3M2M5</accession>
<keyword evidence="8" id="KW-0539">Nucleus</keyword>
<dbReference type="InterPro" id="IPR036420">
    <property type="entry name" value="BRCT_dom_sf"/>
</dbReference>
<dbReference type="GO" id="GO:0000781">
    <property type="term" value="C:chromosome, telomeric region"/>
    <property type="evidence" value="ECO:0007669"/>
    <property type="project" value="UniProtKB-SubCell"/>
</dbReference>
<dbReference type="InterPro" id="IPR016592">
    <property type="entry name" value="Nibrin_met"/>
</dbReference>
<keyword evidence="4" id="KW-0158">Chromosome</keyword>
<evidence type="ECO:0000256" key="1">
    <source>
        <dbReference type="ARBA" id="ARBA00004322"/>
    </source>
</evidence>
<dbReference type="OrthoDB" id="552194at2759"/>
<dbReference type="SMART" id="SM00240">
    <property type="entry name" value="FHA"/>
    <property type="match status" value="1"/>
</dbReference>
<evidence type="ECO:0000256" key="2">
    <source>
        <dbReference type="ARBA" id="ARBA00004574"/>
    </source>
</evidence>
<dbReference type="GO" id="GO:0000723">
    <property type="term" value="P:telomere maintenance"/>
    <property type="evidence" value="ECO:0007669"/>
    <property type="project" value="InterPro"/>
</dbReference>
<feature type="region of interest" description="Disordered" evidence="12">
    <location>
        <begin position="543"/>
        <end position="571"/>
    </location>
</feature>
<evidence type="ECO:0000256" key="3">
    <source>
        <dbReference type="ARBA" id="ARBA00020013"/>
    </source>
</evidence>
<name>A0A3Q3M2M5_9TELE</name>
<feature type="compositionally biased region" description="Basic and acidic residues" evidence="12">
    <location>
        <begin position="552"/>
        <end position="571"/>
    </location>
</feature>
<dbReference type="GO" id="GO:0007095">
    <property type="term" value="P:mitotic G2 DNA damage checkpoint signaling"/>
    <property type="evidence" value="ECO:0007669"/>
    <property type="project" value="InterPro"/>
</dbReference>
<keyword evidence="7" id="KW-0234">DNA repair</keyword>
<dbReference type="FunFam" id="3.40.50.10980:FF:000001">
    <property type="entry name" value="Nibrin"/>
    <property type="match status" value="1"/>
</dbReference>
<keyword evidence="5" id="KW-0227">DNA damage</keyword>
<dbReference type="InterPro" id="IPR000253">
    <property type="entry name" value="FHA_dom"/>
</dbReference>
<keyword evidence="6" id="KW-0779">Telomere</keyword>
<feature type="region of interest" description="Disordered" evidence="12">
    <location>
        <begin position="592"/>
        <end position="701"/>
    </location>
</feature>
<dbReference type="PIRSF" id="PIRSF011869">
    <property type="entry name" value="Nibrin_animal"/>
    <property type="match status" value="1"/>
</dbReference>
<feature type="compositionally biased region" description="Polar residues" evidence="12">
    <location>
        <begin position="407"/>
        <end position="419"/>
    </location>
</feature>
<dbReference type="CDD" id="cd17741">
    <property type="entry name" value="BRCT_nibrin"/>
    <property type="match status" value="1"/>
</dbReference>
<dbReference type="STRING" id="205130.ENSMAMP00000019587"/>
<dbReference type="GO" id="GO:0051321">
    <property type="term" value="P:meiotic cell cycle"/>
    <property type="evidence" value="ECO:0007669"/>
    <property type="project" value="UniProtKB-KW"/>
</dbReference>
<dbReference type="Pfam" id="PF08599">
    <property type="entry name" value="Nbs1_C"/>
    <property type="match status" value="1"/>
</dbReference>
<dbReference type="PROSITE" id="PS50006">
    <property type="entry name" value="FHA_DOMAIN"/>
    <property type="match status" value="1"/>
</dbReference>
<evidence type="ECO:0000256" key="11">
    <source>
        <dbReference type="ARBA" id="ARBA00044757"/>
    </source>
</evidence>
<dbReference type="GeneTree" id="ENSGT00390000000521"/>
<evidence type="ECO:0000256" key="4">
    <source>
        <dbReference type="ARBA" id="ARBA00022454"/>
    </source>
</evidence>
<evidence type="ECO:0000256" key="7">
    <source>
        <dbReference type="ARBA" id="ARBA00023204"/>
    </source>
</evidence>
<dbReference type="InParanoid" id="A0A3Q3M2M5"/>
<evidence type="ECO:0000256" key="10">
    <source>
        <dbReference type="ARBA" id="ARBA00023306"/>
    </source>
</evidence>
<evidence type="ECO:0000313" key="14">
    <source>
        <dbReference type="Ensembl" id="ENSMAMP00000019587.1"/>
    </source>
</evidence>
<feature type="compositionally biased region" description="Basic and acidic residues" evidence="12">
    <location>
        <begin position="420"/>
        <end position="430"/>
    </location>
</feature>
<dbReference type="InterPro" id="IPR008984">
    <property type="entry name" value="SMAD_FHA_dom_sf"/>
</dbReference>
<dbReference type="AlphaFoldDB" id="A0A3Q3M2M5"/>
<dbReference type="InterPro" id="IPR040227">
    <property type="entry name" value="Nibrin-rel"/>
</dbReference>
<evidence type="ECO:0000256" key="8">
    <source>
        <dbReference type="ARBA" id="ARBA00023242"/>
    </source>
</evidence>
<dbReference type="PANTHER" id="PTHR12162">
    <property type="entry name" value="NIBRIN-RELATED"/>
    <property type="match status" value="1"/>
</dbReference>
<dbReference type="InterPro" id="IPR001357">
    <property type="entry name" value="BRCT_dom"/>
</dbReference>
<sequence length="845" mass="94099">MWILTPLQTGGETHYLLTSKEYLVGRKNCDILLPHDQSISRVHAHLTATDQTLILKDTSKYGIFVNSQRVTGNVSVNLKSGDIVTFGVFHSKFTVNHQKLVVCSSCLDSDCKASLSQTLLALGGKLVNTWTEDCTHLTMPSVKVTVKTISALLCCCPIVKPEFFSELDKAVQQKLPPPKAESFVPEIDEPSLSKEDINLRAMPIRKQLFTEKTFVFLSAKQLKRLSVAVGFGGGRSQLLKEGSLPHDLLESPHSCVIDVMTSSSQTLFSPSLTEWAISVKNIVQRKGFRVITESEIGLAAIFASCEKYCNPSNLIPDSESTSKAKPTVPSATLSQNMVVDETILPAASQNITAYAPNTEPFQGTELCEVTGVTRVEETPEKKQNQYNHQLHGFKPMNPLATQCNVAHTVSSSLSSAENTQGKKPESKQKGAGEGPSSIRSKAFTPKTNGGMKSFLQKQSPQKQKSYAQNSPQKQSTLTNFFQPINKKRPLEDEFSGVMSEPKRPVLESSINMQAPDSLVTAKEIYPVSYRVPAAALQTALGSDDDLFTGPIEAHRVPRTEQEEPRSRKRKEIEAEIEMEELESIMSEDMDCFDEQPLGSQAPQTQQIMQSSVKQKQSLNTVASLSKRQRVDRESGSNQRPQVGLEENSDSYKGQAQKSEYIVSTNKEQVPPSEYRTTNQEGSKSAEMLSAKTSKNRQPFEDDEASFTEDLELLKGDICQPKQETKTMIKQEAQESKINEDLPKNLLLVEFRSLTVAAPPKTKPMQIQNNDRAKNFKCFRKKRTQGAEDSFHIIADSDLLVHNRGKNTDLDEWLKDAAEEEHQSRREETIGDDLFRYNPTKVAKRR</sequence>
<dbReference type="SMART" id="SM01348">
    <property type="entry name" value="Nbs1_C"/>
    <property type="match status" value="1"/>
</dbReference>
<dbReference type="Pfam" id="PF00498">
    <property type="entry name" value="FHA"/>
    <property type="match status" value="1"/>
</dbReference>
<dbReference type="InterPro" id="IPR032429">
    <property type="entry name" value="Nibrin_BRCT2"/>
</dbReference>
<dbReference type="RefSeq" id="XP_026173642.1">
    <property type="nucleotide sequence ID" value="XM_026317857.1"/>
</dbReference>
<dbReference type="FunFam" id="2.60.200.20:FF:000017">
    <property type="entry name" value="Nibrin"/>
    <property type="match status" value="1"/>
</dbReference>
<evidence type="ECO:0000256" key="9">
    <source>
        <dbReference type="ARBA" id="ARBA00023254"/>
    </source>
</evidence>
<dbReference type="GeneID" id="113136798"/>
<feature type="compositionally biased region" description="Polar residues" evidence="12">
    <location>
        <begin position="650"/>
        <end position="667"/>
    </location>
</feature>
<dbReference type="CDD" id="cd22667">
    <property type="entry name" value="FHA_NBN"/>
    <property type="match status" value="1"/>
</dbReference>
<dbReference type="GO" id="GO:0030870">
    <property type="term" value="C:Mre11 complex"/>
    <property type="evidence" value="ECO:0007669"/>
    <property type="project" value="InterPro"/>
</dbReference>
<feature type="region of interest" description="Disordered" evidence="12">
    <location>
        <begin position="407"/>
        <end position="497"/>
    </location>
</feature>
<dbReference type="Pfam" id="PF00533">
    <property type="entry name" value="BRCT"/>
    <property type="match status" value="1"/>
</dbReference>
<evidence type="ECO:0000256" key="5">
    <source>
        <dbReference type="ARBA" id="ARBA00022763"/>
    </source>
</evidence>
<protein>
    <recommendedName>
        <fullName evidence="3">Nibrin</fullName>
    </recommendedName>
</protein>
<dbReference type="Gene3D" id="3.40.50.10190">
    <property type="entry name" value="BRCT domain"/>
    <property type="match status" value="1"/>
</dbReference>
<keyword evidence="10" id="KW-0131">Cell cycle</keyword>
<dbReference type="GO" id="GO:0000724">
    <property type="term" value="P:double-strand break repair via homologous recombination"/>
    <property type="evidence" value="ECO:0007669"/>
    <property type="project" value="TreeGrafter"/>
</dbReference>
<feature type="domain" description="FHA" evidence="13">
    <location>
        <begin position="22"/>
        <end position="70"/>
    </location>
</feature>
<dbReference type="SUPFAM" id="SSF49879">
    <property type="entry name" value="SMAD/FHA domain"/>
    <property type="match status" value="1"/>
</dbReference>
<feature type="compositionally biased region" description="Polar residues" evidence="12">
    <location>
        <begin position="455"/>
        <end position="482"/>
    </location>
</feature>
<feature type="compositionally biased region" description="Polar residues" evidence="12">
    <location>
        <begin position="597"/>
        <end position="625"/>
    </location>
</feature>
<evidence type="ECO:0000256" key="6">
    <source>
        <dbReference type="ARBA" id="ARBA00022895"/>
    </source>
</evidence>
<comment type="subcellular location">
    <subcellularLocation>
        <location evidence="2">Chromosome</location>
        <location evidence="2">Telomere</location>
    </subcellularLocation>
    <subcellularLocation>
        <location evidence="1">Nucleus</location>
        <location evidence="1">PML body</location>
    </subcellularLocation>
</comment>
<reference evidence="14" key="2">
    <citation type="submission" date="2025-09" db="UniProtKB">
        <authorList>
            <consortium name="Ensembl"/>
        </authorList>
    </citation>
    <scope>IDENTIFICATION</scope>
</reference>
<dbReference type="GO" id="GO:0003684">
    <property type="term" value="F:damaged DNA binding"/>
    <property type="evidence" value="ECO:0007669"/>
    <property type="project" value="TreeGrafter"/>
</dbReference>
<dbReference type="InterPro" id="IPR013908">
    <property type="entry name" value="Nibrin_C"/>
</dbReference>
<keyword evidence="9" id="KW-0469">Meiosis</keyword>
<dbReference type="Pfam" id="PF16508">
    <property type="entry name" value="NIBRIN_BRCT_II"/>
    <property type="match status" value="1"/>
</dbReference>
<evidence type="ECO:0000259" key="13">
    <source>
        <dbReference type="PROSITE" id="PS50006"/>
    </source>
</evidence>
<dbReference type="FunCoup" id="A0A3Q3M2M5">
    <property type="interactions" value="366"/>
</dbReference>
<dbReference type="InterPro" id="IPR043014">
    <property type="entry name" value="Nibrin_BRCT2_sf"/>
</dbReference>
<keyword evidence="15" id="KW-1185">Reference proteome</keyword>
<dbReference type="Ensembl" id="ENSMAMT00000020091.2">
    <property type="protein sequence ID" value="ENSMAMP00000019587.1"/>
    <property type="gene ID" value="ENSMAMG00000013175.2"/>
</dbReference>
<dbReference type="Gene3D" id="3.40.50.10980">
    <property type="entry name" value="Nibrin, BRCT2 domain"/>
    <property type="match status" value="1"/>
</dbReference>
<evidence type="ECO:0000256" key="12">
    <source>
        <dbReference type="SAM" id="MobiDB-lite"/>
    </source>
</evidence>
<evidence type="ECO:0000313" key="15">
    <source>
        <dbReference type="Proteomes" id="UP000261640"/>
    </source>
</evidence>
<dbReference type="CTD" id="4683"/>
<reference evidence="14" key="1">
    <citation type="submission" date="2025-08" db="UniProtKB">
        <authorList>
            <consortium name="Ensembl"/>
        </authorList>
    </citation>
    <scope>IDENTIFICATION</scope>
</reference>